<feature type="compositionally biased region" description="Polar residues" evidence="1">
    <location>
        <begin position="196"/>
        <end position="241"/>
    </location>
</feature>
<accession>A0ABU6YVW4</accession>
<evidence type="ECO:0000256" key="1">
    <source>
        <dbReference type="SAM" id="MobiDB-lite"/>
    </source>
</evidence>
<feature type="compositionally biased region" description="Basic and acidic residues" evidence="1">
    <location>
        <begin position="146"/>
        <end position="158"/>
    </location>
</feature>
<name>A0ABU6YVW4_9FABA</name>
<organism evidence="2 3">
    <name type="scientific">Stylosanthes scabra</name>
    <dbReference type="NCBI Taxonomy" id="79078"/>
    <lineage>
        <taxon>Eukaryota</taxon>
        <taxon>Viridiplantae</taxon>
        <taxon>Streptophyta</taxon>
        <taxon>Embryophyta</taxon>
        <taxon>Tracheophyta</taxon>
        <taxon>Spermatophyta</taxon>
        <taxon>Magnoliopsida</taxon>
        <taxon>eudicotyledons</taxon>
        <taxon>Gunneridae</taxon>
        <taxon>Pentapetalae</taxon>
        <taxon>rosids</taxon>
        <taxon>fabids</taxon>
        <taxon>Fabales</taxon>
        <taxon>Fabaceae</taxon>
        <taxon>Papilionoideae</taxon>
        <taxon>50 kb inversion clade</taxon>
        <taxon>dalbergioids sensu lato</taxon>
        <taxon>Dalbergieae</taxon>
        <taxon>Pterocarpus clade</taxon>
        <taxon>Stylosanthes</taxon>
    </lineage>
</organism>
<keyword evidence="3" id="KW-1185">Reference proteome</keyword>
<sequence length="241" mass="26626">MGSGVVFYEYEALKEYDDMDVEPTAKLVKIKIRRYHFKEEKFTHSVHSDRFDHDRTYEIPVAMLGGDCSFGTSRSAPSSNTMPPRAPRTGPSPLNSQLLPTKDFVSLGLSLQTYPAYDWKAAHTWPLSSLGSDFIASSKGWMCEGDETKFEGSKGKELVEEEEEEDLEEDPEGSHPMDTSAESDFLKFLMGDTKPVYSSSSSCPTIESQGSNPSSGYPMNSASLQSGNLSRTWSSSHASSQ</sequence>
<comment type="caution">
    <text evidence="2">The sequence shown here is derived from an EMBL/GenBank/DDBJ whole genome shotgun (WGS) entry which is preliminary data.</text>
</comment>
<proteinExistence type="predicted"/>
<evidence type="ECO:0000313" key="2">
    <source>
        <dbReference type="EMBL" id="MED6213862.1"/>
    </source>
</evidence>
<dbReference type="EMBL" id="JASCZI010244055">
    <property type="protein sequence ID" value="MED6213862.1"/>
    <property type="molecule type" value="Genomic_DNA"/>
</dbReference>
<reference evidence="2 3" key="1">
    <citation type="journal article" date="2023" name="Plants (Basel)">
        <title>Bridging the Gap: Combining Genomics and Transcriptomics Approaches to Understand Stylosanthes scabra, an Orphan Legume from the Brazilian Caatinga.</title>
        <authorList>
            <person name="Ferreira-Neto J.R.C."/>
            <person name="da Silva M.D."/>
            <person name="Binneck E."/>
            <person name="de Melo N.F."/>
            <person name="da Silva R.H."/>
            <person name="de Melo A.L.T.M."/>
            <person name="Pandolfi V."/>
            <person name="Bustamante F.O."/>
            <person name="Brasileiro-Vidal A.C."/>
            <person name="Benko-Iseppon A.M."/>
        </authorList>
    </citation>
    <scope>NUCLEOTIDE SEQUENCE [LARGE SCALE GENOMIC DNA]</scope>
    <source>
        <tissue evidence="2">Leaves</tissue>
    </source>
</reference>
<feature type="compositionally biased region" description="Polar residues" evidence="1">
    <location>
        <begin position="70"/>
        <end position="82"/>
    </location>
</feature>
<gene>
    <name evidence="2" type="ORF">PIB30_097468</name>
</gene>
<feature type="region of interest" description="Disordered" evidence="1">
    <location>
        <begin position="146"/>
        <end position="241"/>
    </location>
</feature>
<dbReference type="Proteomes" id="UP001341840">
    <property type="component" value="Unassembled WGS sequence"/>
</dbReference>
<protein>
    <submittedName>
        <fullName evidence="2">Uncharacterized protein</fullName>
    </submittedName>
</protein>
<feature type="region of interest" description="Disordered" evidence="1">
    <location>
        <begin position="70"/>
        <end position="97"/>
    </location>
</feature>
<feature type="compositionally biased region" description="Acidic residues" evidence="1">
    <location>
        <begin position="159"/>
        <end position="171"/>
    </location>
</feature>
<evidence type="ECO:0000313" key="3">
    <source>
        <dbReference type="Proteomes" id="UP001341840"/>
    </source>
</evidence>